<comment type="caution">
    <text evidence="1">The sequence shown here is derived from an EMBL/GenBank/DDBJ whole genome shotgun (WGS) entry which is preliminary data.</text>
</comment>
<dbReference type="InterPro" id="IPR012349">
    <property type="entry name" value="Split_barrel_FMN-bd"/>
</dbReference>
<organism evidence="1 2">
    <name type="scientific">Lysinibacillus piscis</name>
    <dbReference type="NCBI Taxonomy" id="2518931"/>
    <lineage>
        <taxon>Bacteria</taxon>
        <taxon>Bacillati</taxon>
        <taxon>Bacillota</taxon>
        <taxon>Bacilli</taxon>
        <taxon>Bacillales</taxon>
        <taxon>Bacillaceae</taxon>
        <taxon>Lysinibacillus</taxon>
    </lineage>
</organism>
<dbReference type="EMBL" id="BRZA01000001">
    <property type="protein sequence ID" value="GLC87349.1"/>
    <property type="molecule type" value="Genomic_DNA"/>
</dbReference>
<sequence length="94" mass="10412">MICVADEAVTTNPFAPERARWQCKPTYLGNADHEEIFAAFDALFNAQMMALLRSLDFALFELTPVEGRYVVGFGKAFAIGVEDGTLTHIVVDKK</sequence>
<name>A0ABQ5NH39_9BACI</name>
<protein>
    <submittedName>
        <fullName evidence="1">Uncharacterized protein</fullName>
    </submittedName>
</protein>
<evidence type="ECO:0000313" key="2">
    <source>
        <dbReference type="Proteomes" id="UP001065593"/>
    </source>
</evidence>
<dbReference type="RefSeq" id="WP_264987075.1">
    <property type="nucleotide sequence ID" value="NZ_BRZA01000001.1"/>
</dbReference>
<accession>A0ABQ5NH39</accession>
<dbReference type="SUPFAM" id="SSF50475">
    <property type="entry name" value="FMN-binding split barrel"/>
    <property type="match status" value="1"/>
</dbReference>
<reference evidence="1" key="1">
    <citation type="submission" date="2022-08" db="EMBL/GenBank/DDBJ databases">
        <title>Draft genome sequence of Lysinibacillus sp. strain KH24.</title>
        <authorList>
            <person name="Kanbe H."/>
            <person name="Itoh H."/>
        </authorList>
    </citation>
    <scope>NUCLEOTIDE SEQUENCE</scope>
    <source>
        <strain evidence="1">KH24</strain>
    </source>
</reference>
<dbReference type="Proteomes" id="UP001065593">
    <property type="component" value="Unassembled WGS sequence"/>
</dbReference>
<evidence type="ECO:0000313" key="1">
    <source>
        <dbReference type="EMBL" id="GLC87349.1"/>
    </source>
</evidence>
<dbReference type="Gene3D" id="2.30.110.10">
    <property type="entry name" value="Electron Transport, Fmn-binding Protein, Chain A"/>
    <property type="match status" value="1"/>
</dbReference>
<gene>
    <name evidence="1" type="ORF">LYSBPC_04760</name>
</gene>
<proteinExistence type="predicted"/>
<keyword evidence="2" id="KW-1185">Reference proteome</keyword>